<name>A0AAU7QEM7_9GAMM</name>
<evidence type="ECO:0000256" key="1">
    <source>
        <dbReference type="SAM" id="MobiDB-lite"/>
    </source>
</evidence>
<proteinExistence type="predicted"/>
<sequence length="126" mass="13858">MIRAEMPKGHVAVGIDTVLGQDVAQIPIAAASLRECGHRLALEITPAPDFRTGYQKERQSAVQRAADDTDTPAFADGRQTRRRTDLADMNRAVFHGAGHFRPAEYRLYGKIDAFPGKKTRPARQSG</sequence>
<feature type="region of interest" description="Disordered" evidence="1">
    <location>
        <begin position="51"/>
        <end position="84"/>
    </location>
</feature>
<evidence type="ECO:0008006" key="3">
    <source>
        <dbReference type="Google" id="ProtNLM"/>
    </source>
</evidence>
<dbReference type="AlphaFoldDB" id="A0AAU7QEM7"/>
<reference evidence="2" key="1">
    <citation type="submission" date="2024-06" db="EMBL/GenBank/DDBJ databases">
        <authorList>
            <person name="Coelho C."/>
            <person name="Bento M."/>
            <person name="Garcia E."/>
            <person name="Camelo A."/>
            <person name="Brandao I."/>
            <person name="Espirito Santo C."/>
            <person name="Trovao J."/>
            <person name="Verissimo A."/>
            <person name="Costa J."/>
            <person name="Tiago I."/>
        </authorList>
    </citation>
    <scope>NUCLEOTIDE SEQUENCE</scope>
    <source>
        <strain evidence="2">KWT182</strain>
    </source>
</reference>
<evidence type="ECO:0000313" key="2">
    <source>
        <dbReference type="EMBL" id="XBS71550.1"/>
    </source>
</evidence>
<accession>A0AAU7QEM7</accession>
<gene>
    <name evidence="2" type="ORF">ABK905_11860</name>
</gene>
<protein>
    <recommendedName>
        <fullName evidence="3">Resolvase/invertase-type recombinase catalytic domain-containing protein</fullName>
    </recommendedName>
</protein>
<organism evidence="2">
    <name type="scientific">Acerihabitans sp. KWT182</name>
    <dbReference type="NCBI Taxonomy" id="3157919"/>
    <lineage>
        <taxon>Bacteria</taxon>
        <taxon>Pseudomonadati</taxon>
        <taxon>Pseudomonadota</taxon>
        <taxon>Gammaproteobacteria</taxon>
        <taxon>Enterobacterales</taxon>
        <taxon>Pectobacteriaceae</taxon>
        <taxon>Acerihabitans</taxon>
    </lineage>
</organism>
<dbReference type="EMBL" id="CP157947">
    <property type="protein sequence ID" value="XBS71550.1"/>
    <property type="molecule type" value="Genomic_DNA"/>
</dbReference>